<dbReference type="PROSITE" id="PS50893">
    <property type="entry name" value="ABC_TRANSPORTER_2"/>
    <property type="match status" value="1"/>
</dbReference>
<reference evidence="4" key="2">
    <citation type="journal article" date="2021" name="PeerJ">
        <title>Extensive microbial diversity within the chicken gut microbiome revealed by metagenomics and culture.</title>
        <authorList>
            <person name="Gilroy R."/>
            <person name="Ravi A."/>
            <person name="Getino M."/>
            <person name="Pursley I."/>
            <person name="Horton D.L."/>
            <person name="Alikhan N.F."/>
            <person name="Baker D."/>
            <person name="Gharbi K."/>
            <person name="Hall N."/>
            <person name="Watson M."/>
            <person name="Adriaenssens E.M."/>
            <person name="Foster-Nyarko E."/>
            <person name="Jarju S."/>
            <person name="Secka A."/>
            <person name="Antonio M."/>
            <person name="Oren A."/>
            <person name="Chaudhuri R.R."/>
            <person name="La Ragione R."/>
            <person name="Hildebrand F."/>
            <person name="Pallen M.J."/>
        </authorList>
    </citation>
    <scope>NUCLEOTIDE SEQUENCE</scope>
    <source>
        <strain evidence="4">D3-1215</strain>
    </source>
</reference>
<dbReference type="PANTHER" id="PTHR43038">
    <property type="entry name" value="ATP-BINDING CASSETTE, SUB-FAMILY H, MEMBER 1"/>
    <property type="match status" value="1"/>
</dbReference>
<dbReference type="SUPFAM" id="SSF52540">
    <property type="entry name" value="P-loop containing nucleoside triphosphate hydrolases"/>
    <property type="match status" value="1"/>
</dbReference>
<dbReference type="GO" id="GO:0016887">
    <property type="term" value="F:ATP hydrolysis activity"/>
    <property type="evidence" value="ECO:0007669"/>
    <property type="project" value="InterPro"/>
</dbReference>
<sequence length="302" mass="34088">MEKSFGKKEDKVVAVKGVSLRVEKGELYGIIGPDGAGKTTLFRILATLMLPDSGTAYVDGFDISGDYRLIRDRLGYMPGKFSLYPDLTVKENLEFFASVFGTTIKENYHLIKDIYERLEPFEKRKASKLSGGMKQKLALCCALIHFPDILFLDEPTTGVDPSSRREFWDMLSSIRKYGISVVVSTAYMDEASRCDRISMMSQGRFIGTGTPAEIIDSFDRRLIAVSSDEMFRLLRDLRDISDVDYCYTFGDVHHVVLREDSLASPDNLSAVLVDKFKHENVAAAYCKPTMEDCFMLYESKLV</sequence>
<reference evidence="4" key="1">
    <citation type="submission" date="2020-10" db="EMBL/GenBank/DDBJ databases">
        <authorList>
            <person name="Gilroy R."/>
        </authorList>
    </citation>
    <scope>NUCLEOTIDE SEQUENCE</scope>
    <source>
        <strain evidence="4">D3-1215</strain>
    </source>
</reference>
<comment type="caution">
    <text evidence="4">The sequence shown here is derived from an EMBL/GenBank/DDBJ whole genome shotgun (WGS) entry which is preliminary data.</text>
</comment>
<evidence type="ECO:0000256" key="1">
    <source>
        <dbReference type="ARBA" id="ARBA00022741"/>
    </source>
</evidence>
<evidence type="ECO:0000313" key="5">
    <source>
        <dbReference type="Proteomes" id="UP000823637"/>
    </source>
</evidence>
<dbReference type="PANTHER" id="PTHR43038:SF7">
    <property type="entry name" value="ABC TRANSPORT SYSTEM ATP-BINDING PROTEIN"/>
    <property type="match status" value="1"/>
</dbReference>
<dbReference type="InterPro" id="IPR027417">
    <property type="entry name" value="P-loop_NTPase"/>
</dbReference>
<feature type="domain" description="ABC transporter" evidence="3">
    <location>
        <begin position="1"/>
        <end position="227"/>
    </location>
</feature>
<accession>A0A9D9EHF4</accession>
<dbReference type="CDD" id="cd03230">
    <property type="entry name" value="ABC_DR_subfamily_A"/>
    <property type="match status" value="1"/>
</dbReference>
<dbReference type="InterPro" id="IPR017871">
    <property type="entry name" value="ABC_transporter-like_CS"/>
</dbReference>
<dbReference type="EMBL" id="JADIMR010000038">
    <property type="protein sequence ID" value="MBO8446651.1"/>
    <property type="molecule type" value="Genomic_DNA"/>
</dbReference>
<dbReference type="InterPro" id="IPR003593">
    <property type="entry name" value="AAA+_ATPase"/>
</dbReference>
<dbReference type="Pfam" id="PF00005">
    <property type="entry name" value="ABC_tran"/>
    <property type="match status" value="1"/>
</dbReference>
<dbReference type="PROSITE" id="PS00211">
    <property type="entry name" value="ABC_TRANSPORTER_1"/>
    <property type="match status" value="1"/>
</dbReference>
<dbReference type="GO" id="GO:0005524">
    <property type="term" value="F:ATP binding"/>
    <property type="evidence" value="ECO:0007669"/>
    <property type="project" value="UniProtKB-KW"/>
</dbReference>
<dbReference type="Gene3D" id="3.40.50.300">
    <property type="entry name" value="P-loop containing nucleotide triphosphate hydrolases"/>
    <property type="match status" value="1"/>
</dbReference>
<keyword evidence="2 4" id="KW-0067">ATP-binding</keyword>
<proteinExistence type="predicted"/>
<dbReference type="InterPro" id="IPR003439">
    <property type="entry name" value="ABC_transporter-like_ATP-bd"/>
</dbReference>
<dbReference type="Proteomes" id="UP000823637">
    <property type="component" value="Unassembled WGS sequence"/>
</dbReference>
<dbReference type="AlphaFoldDB" id="A0A9D9EHF4"/>
<organism evidence="4 5">
    <name type="scientific">Candidatus Enterocola intestinipullorum</name>
    <dbReference type="NCBI Taxonomy" id="2840783"/>
    <lineage>
        <taxon>Bacteria</taxon>
        <taxon>Pseudomonadati</taxon>
        <taxon>Bacteroidota</taxon>
        <taxon>Bacteroidia</taxon>
        <taxon>Bacteroidales</taxon>
        <taxon>Candidatus Enterocola</taxon>
    </lineage>
</organism>
<evidence type="ECO:0000256" key="2">
    <source>
        <dbReference type="ARBA" id="ARBA00022840"/>
    </source>
</evidence>
<dbReference type="SMART" id="SM00382">
    <property type="entry name" value="AAA"/>
    <property type="match status" value="1"/>
</dbReference>
<keyword evidence="1" id="KW-0547">Nucleotide-binding</keyword>
<gene>
    <name evidence="4" type="ORF">IAC32_02765</name>
</gene>
<name>A0A9D9EHF4_9BACT</name>
<protein>
    <submittedName>
        <fullName evidence="4">ABC transporter ATP-binding protein</fullName>
    </submittedName>
</protein>
<evidence type="ECO:0000313" key="4">
    <source>
        <dbReference type="EMBL" id="MBO8446651.1"/>
    </source>
</evidence>
<evidence type="ECO:0000259" key="3">
    <source>
        <dbReference type="PROSITE" id="PS50893"/>
    </source>
</evidence>